<evidence type="ECO:0000256" key="10">
    <source>
        <dbReference type="HAMAP-Rule" id="MF_00033"/>
    </source>
</evidence>
<feature type="binding site" evidence="10">
    <location>
        <position position="287"/>
    </location>
    <ligand>
        <name>UDP-N-acetyl-alpha-D-glucosamine</name>
        <dbReference type="ChEBI" id="CHEBI:57705"/>
    </ligand>
</feature>
<comment type="caution">
    <text evidence="10">Lacks conserved residue(s) required for the propagation of feature annotation.</text>
</comment>
<evidence type="ECO:0000256" key="11">
    <source>
        <dbReference type="SAM" id="Phobius"/>
    </source>
</evidence>
<dbReference type="InterPro" id="IPR004276">
    <property type="entry name" value="GlycoTrans_28_N"/>
</dbReference>
<keyword evidence="9 10" id="KW-0961">Cell wall biogenesis/degradation</keyword>
<sequence>MTLLFAAGGTGGHIFPALALGERLQISLKRINWHLLYIGRKNSLEQDLAKKYGFDFSVLPATGFFGKNLWHKMLFFLNLLLAIGYWIKLIRKHRAGAVIATGGFSSLVPLLGAIILKKPIFILELNRIPGRITKYFARVAKEIYLGFPLAKPLKGNFYYTGSPLRKELVFLALQTRQKPIESKRTVVLVLGGSLGARALNLVAVQLANKYPDIEFIIQTGKRDYDLIRKKVKSTNCHLIDFTLKPEENYAKATIVLTRAGALSLSEILAFGIPAIIVPFPFATDNHQQANAFYLAKEGAAIVLDQSQLDKLEDTLLFLINDKEQQKKMRTCAWRLARYDAAEKIAERITNYLGKQCSGKM</sequence>
<dbReference type="GO" id="GO:0071555">
    <property type="term" value="P:cell wall organization"/>
    <property type="evidence" value="ECO:0007669"/>
    <property type="project" value="UniProtKB-KW"/>
</dbReference>
<dbReference type="GO" id="GO:0009252">
    <property type="term" value="P:peptidoglycan biosynthetic process"/>
    <property type="evidence" value="ECO:0007669"/>
    <property type="project" value="UniProtKB-UniRule"/>
</dbReference>
<dbReference type="GO" id="GO:0051301">
    <property type="term" value="P:cell division"/>
    <property type="evidence" value="ECO:0007669"/>
    <property type="project" value="UniProtKB-KW"/>
</dbReference>
<feature type="transmembrane region" description="Helical" evidence="11">
    <location>
        <begin position="69"/>
        <end position="87"/>
    </location>
</feature>
<keyword evidence="5 10" id="KW-0133">Cell shape</keyword>
<keyword evidence="11" id="KW-0812">Transmembrane</keyword>
<dbReference type="GO" id="GO:0005975">
    <property type="term" value="P:carbohydrate metabolic process"/>
    <property type="evidence" value="ECO:0007669"/>
    <property type="project" value="InterPro"/>
</dbReference>
<dbReference type="AlphaFoldDB" id="A0A7C6A9I6"/>
<name>A0A7C6A9I6_UNCW3</name>
<protein>
    <recommendedName>
        <fullName evidence="10">UDP-N-acetylglucosamine--N-acetylmuramyl-(pentapeptide) pyrophosphoryl-undecaprenol N-acetylglucosamine transferase</fullName>
        <ecNumber evidence="10">2.4.1.227</ecNumber>
    </recommendedName>
    <alternativeName>
        <fullName evidence="10">Undecaprenyl-PP-MurNAc-pentapeptide-UDPGlcNAc GlcNAc transferase</fullName>
    </alternativeName>
</protein>
<dbReference type="NCBIfam" id="TIGR01133">
    <property type="entry name" value="murG"/>
    <property type="match status" value="1"/>
</dbReference>
<reference evidence="14" key="1">
    <citation type="journal article" date="2020" name="mSystems">
        <title>Genome- and Community-Level Interaction Insights into Carbon Utilization and Element Cycling Functions of Hydrothermarchaeota in Hydrothermal Sediment.</title>
        <authorList>
            <person name="Zhou Z."/>
            <person name="Liu Y."/>
            <person name="Xu W."/>
            <person name="Pan J."/>
            <person name="Luo Z.H."/>
            <person name="Li M."/>
        </authorList>
    </citation>
    <scope>NUCLEOTIDE SEQUENCE [LARGE SCALE GENOMIC DNA]</scope>
    <source>
        <strain evidence="14">SpSt-876</strain>
    </source>
</reference>
<evidence type="ECO:0000256" key="5">
    <source>
        <dbReference type="ARBA" id="ARBA00022960"/>
    </source>
</evidence>
<dbReference type="Pfam" id="PF04101">
    <property type="entry name" value="Glyco_tran_28_C"/>
    <property type="match status" value="1"/>
</dbReference>
<evidence type="ECO:0000313" key="14">
    <source>
        <dbReference type="EMBL" id="HHS52069.1"/>
    </source>
</evidence>
<dbReference type="EMBL" id="DTLI01000112">
    <property type="protein sequence ID" value="HHS52069.1"/>
    <property type="molecule type" value="Genomic_DNA"/>
</dbReference>
<feature type="transmembrane region" description="Helical" evidence="11">
    <location>
        <begin position="94"/>
        <end position="116"/>
    </location>
</feature>
<evidence type="ECO:0000259" key="12">
    <source>
        <dbReference type="Pfam" id="PF03033"/>
    </source>
</evidence>
<keyword evidence="6 10" id="KW-0573">Peptidoglycan synthesis</keyword>
<dbReference type="SUPFAM" id="SSF53756">
    <property type="entry name" value="UDP-Glycosyltransferase/glycogen phosphorylase"/>
    <property type="match status" value="1"/>
</dbReference>
<evidence type="ECO:0000256" key="3">
    <source>
        <dbReference type="ARBA" id="ARBA00022676"/>
    </source>
</evidence>
<dbReference type="GO" id="GO:0008360">
    <property type="term" value="P:regulation of cell shape"/>
    <property type="evidence" value="ECO:0007669"/>
    <property type="project" value="UniProtKB-KW"/>
</dbReference>
<dbReference type="GO" id="GO:0050511">
    <property type="term" value="F:undecaprenyldiphospho-muramoylpentapeptide beta-N-acetylglucosaminyltransferase activity"/>
    <property type="evidence" value="ECO:0007669"/>
    <property type="project" value="UniProtKB-UniRule"/>
</dbReference>
<comment type="catalytic activity">
    <reaction evidence="10">
        <text>di-trans,octa-cis-undecaprenyl diphospho-N-acetyl-alpha-D-muramoyl-L-alanyl-D-glutamyl-meso-2,6-diaminopimeloyl-D-alanyl-D-alanine + UDP-N-acetyl-alpha-D-glucosamine = di-trans,octa-cis-undecaprenyl diphospho-[N-acetyl-alpha-D-glucosaminyl-(1-&gt;4)]-N-acetyl-alpha-D-muramoyl-L-alanyl-D-glutamyl-meso-2,6-diaminopimeloyl-D-alanyl-D-alanine + UDP + H(+)</text>
        <dbReference type="Rhea" id="RHEA:31227"/>
        <dbReference type="ChEBI" id="CHEBI:15378"/>
        <dbReference type="ChEBI" id="CHEBI:57705"/>
        <dbReference type="ChEBI" id="CHEBI:58223"/>
        <dbReference type="ChEBI" id="CHEBI:61387"/>
        <dbReference type="ChEBI" id="CHEBI:61388"/>
        <dbReference type="EC" id="2.4.1.227"/>
    </reaction>
</comment>
<feature type="domain" description="Glycosyltransferase family 28 N-terminal" evidence="12">
    <location>
        <begin position="4"/>
        <end position="144"/>
    </location>
</feature>
<evidence type="ECO:0000256" key="2">
    <source>
        <dbReference type="ARBA" id="ARBA00022618"/>
    </source>
</evidence>
<evidence type="ECO:0000256" key="1">
    <source>
        <dbReference type="ARBA" id="ARBA00022475"/>
    </source>
</evidence>
<dbReference type="PANTHER" id="PTHR21015:SF22">
    <property type="entry name" value="GLYCOSYLTRANSFERASE"/>
    <property type="match status" value="1"/>
</dbReference>
<evidence type="ECO:0000256" key="9">
    <source>
        <dbReference type="ARBA" id="ARBA00023316"/>
    </source>
</evidence>
<dbReference type="InterPro" id="IPR006009">
    <property type="entry name" value="GlcNAc_MurG"/>
</dbReference>
<feature type="binding site" evidence="10">
    <location>
        <position position="126"/>
    </location>
    <ligand>
        <name>UDP-N-acetyl-alpha-D-glucosamine</name>
        <dbReference type="ChEBI" id="CHEBI:57705"/>
    </ligand>
</feature>
<keyword evidence="4 10" id="KW-0808">Transferase</keyword>
<dbReference type="Pfam" id="PF03033">
    <property type="entry name" value="Glyco_transf_28"/>
    <property type="match status" value="1"/>
</dbReference>
<comment type="similarity">
    <text evidence="10">Belongs to the glycosyltransferase 28 family. MurG subfamily.</text>
</comment>
<dbReference type="UniPathway" id="UPA00219"/>
<comment type="pathway">
    <text evidence="10">Cell wall biogenesis; peptidoglycan biosynthesis.</text>
</comment>
<keyword evidence="11" id="KW-1133">Transmembrane helix</keyword>
<evidence type="ECO:0000256" key="4">
    <source>
        <dbReference type="ARBA" id="ARBA00022679"/>
    </source>
</evidence>
<organism evidence="14">
    <name type="scientific">candidate division WOR-3 bacterium</name>
    <dbReference type="NCBI Taxonomy" id="2052148"/>
    <lineage>
        <taxon>Bacteria</taxon>
        <taxon>Bacteria division WOR-3</taxon>
    </lineage>
</organism>
<dbReference type="InterPro" id="IPR007235">
    <property type="entry name" value="Glyco_trans_28_C"/>
</dbReference>
<proteinExistence type="inferred from homology"/>
<gene>
    <name evidence="10 14" type="primary">murG</name>
    <name evidence="14" type="ORF">ENW73_04285</name>
</gene>
<keyword evidence="3 10" id="KW-0328">Glycosyltransferase</keyword>
<comment type="function">
    <text evidence="10">Cell wall formation. Catalyzes the transfer of a GlcNAc subunit on undecaprenyl-pyrophosphoryl-MurNAc-pentapeptide (lipid intermediate I) to form undecaprenyl-pyrophosphoryl-MurNAc-(pentapeptide)GlcNAc (lipid intermediate II).</text>
</comment>
<keyword evidence="7 10" id="KW-0472">Membrane</keyword>
<comment type="subcellular location">
    <subcellularLocation>
        <location evidence="10">Cell membrane</location>
        <topology evidence="10">Peripheral membrane protein</topology>
        <orientation evidence="10">Cytoplasmic side</orientation>
    </subcellularLocation>
</comment>
<keyword evidence="2 10" id="KW-0132">Cell division</keyword>
<feature type="domain" description="Glycosyl transferase family 28 C-terminal" evidence="13">
    <location>
        <begin position="186"/>
        <end position="343"/>
    </location>
</feature>
<keyword evidence="8 10" id="KW-0131">Cell cycle</keyword>
<dbReference type="Gene3D" id="3.40.50.2000">
    <property type="entry name" value="Glycogen Phosphorylase B"/>
    <property type="match status" value="2"/>
</dbReference>
<dbReference type="CDD" id="cd03785">
    <property type="entry name" value="GT28_MurG"/>
    <property type="match status" value="1"/>
</dbReference>
<dbReference type="HAMAP" id="MF_00033">
    <property type="entry name" value="MurG"/>
    <property type="match status" value="1"/>
</dbReference>
<evidence type="ECO:0000256" key="7">
    <source>
        <dbReference type="ARBA" id="ARBA00023136"/>
    </source>
</evidence>
<feature type="binding site" evidence="10">
    <location>
        <position position="193"/>
    </location>
    <ligand>
        <name>UDP-N-acetyl-alpha-D-glucosamine</name>
        <dbReference type="ChEBI" id="CHEBI:57705"/>
    </ligand>
</feature>
<accession>A0A7C6A9I6</accession>
<evidence type="ECO:0000256" key="8">
    <source>
        <dbReference type="ARBA" id="ARBA00023306"/>
    </source>
</evidence>
<evidence type="ECO:0000259" key="13">
    <source>
        <dbReference type="Pfam" id="PF04101"/>
    </source>
</evidence>
<dbReference type="GO" id="GO:0005886">
    <property type="term" value="C:plasma membrane"/>
    <property type="evidence" value="ECO:0007669"/>
    <property type="project" value="UniProtKB-SubCell"/>
</dbReference>
<dbReference type="EC" id="2.4.1.227" evidence="10"/>
<comment type="caution">
    <text evidence="14">The sequence shown here is derived from an EMBL/GenBank/DDBJ whole genome shotgun (WGS) entry which is preliminary data.</text>
</comment>
<keyword evidence="1 10" id="KW-1003">Cell membrane</keyword>
<evidence type="ECO:0000256" key="6">
    <source>
        <dbReference type="ARBA" id="ARBA00022984"/>
    </source>
</evidence>
<dbReference type="PANTHER" id="PTHR21015">
    <property type="entry name" value="UDP-N-ACETYLGLUCOSAMINE--N-ACETYLMURAMYL-(PENTAPEPTIDE) PYROPHOSPHORYL-UNDECAPRENOL N-ACETYLGLUCOSAMINE TRANSFERASE 1"/>
    <property type="match status" value="1"/>
</dbReference>
<feature type="binding site" evidence="10">
    <location>
        <position position="165"/>
    </location>
    <ligand>
        <name>UDP-N-acetyl-alpha-D-glucosamine</name>
        <dbReference type="ChEBI" id="CHEBI:57705"/>
    </ligand>
</feature>
<feature type="binding site" evidence="10">
    <location>
        <begin position="10"/>
        <end position="12"/>
    </location>
    <ligand>
        <name>UDP-N-acetyl-alpha-D-glucosamine</name>
        <dbReference type="ChEBI" id="CHEBI:57705"/>
    </ligand>
</feature>